<sequence>MFIVIVGWTEGPPPPPPPPPKPVDYGPEQGFLMLTESNVGCLELEDKEYVYSLCPFKDAHQRSRSGGSSSLLGNWKGWVDHPEGSETWDREAKMKLPYKEMLYENGHSCWNGPNRSVKVSCFSLSTPQSKGLHPVAVWCFSFFFSLFHHYCRRNTC</sequence>
<dbReference type="GO" id="GO:0017177">
    <property type="term" value="C:glucosidase II complex"/>
    <property type="evidence" value="ECO:0007669"/>
    <property type="project" value="TreeGrafter"/>
</dbReference>
<dbReference type="EMBL" id="UYRU01001996">
    <property type="protein sequence ID" value="VDK33037.1"/>
    <property type="molecule type" value="Genomic_DNA"/>
</dbReference>
<evidence type="ECO:0000259" key="1">
    <source>
        <dbReference type="Pfam" id="PF07915"/>
    </source>
</evidence>
<dbReference type="PANTHER" id="PTHR12630:SF1">
    <property type="entry name" value="GLUCOSIDASE 2 SUBUNIT BETA"/>
    <property type="match status" value="1"/>
</dbReference>
<evidence type="ECO:0000313" key="2">
    <source>
        <dbReference type="EMBL" id="VDK33037.1"/>
    </source>
</evidence>
<dbReference type="AlphaFoldDB" id="A0A3P6PK21"/>
<dbReference type="Pfam" id="PF07915">
    <property type="entry name" value="PRKCSH"/>
    <property type="match status" value="1"/>
</dbReference>
<dbReference type="InterPro" id="IPR012913">
    <property type="entry name" value="OS9-like_dom"/>
</dbReference>
<dbReference type="Proteomes" id="UP000281553">
    <property type="component" value="Unassembled WGS sequence"/>
</dbReference>
<keyword evidence="3" id="KW-1185">Reference proteome</keyword>
<proteinExistence type="predicted"/>
<name>A0A3P6PK21_DIBLA</name>
<dbReference type="PANTHER" id="PTHR12630">
    <property type="entry name" value="N-LINKED OLIGOSACCHARIDE PROCESSING"/>
    <property type="match status" value="1"/>
</dbReference>
<dbReference type="InterPro" id="IPR039794">
    <property type="entry name" value="Gtb1-like"/>
</dbReference>
<feature type="domain" description="Protein OS9-like" evidence="1">
    <location>
        <begin position="41"/>
        <end position="109"/>
    </location>
</feature>
<dbReference type="Gene3D" id="2.70.130.10">
    <property type="entry name" value="Mannose-6-phosphate receptor binding domain"/>
    <property type="match status" value="1"/>
</dbReference>
<organism evidence="2 3">
    <name type="scientific">Dibothriocephalus latus</name>
    <name type="common">Fish tapeworm</name>
    <name type="synonym">Diphyllobothrium latum</name>
    <dbReference type="NCBI Taxonomy" id="60516"/>
    <lineage>
        <taxon>Eukaryota</taxon>
        <taxon>Metazoa</taxon>
        <taxon>Spiralia</taxon>
        <taxon>Lophotrochozoa</taxon>
        <taxon>Platyhelminthes</taxon>
        <taxon>Cestoda</taxon>
        <taxon>Eucestoda</taxon>
        <taxon>Diphyllobothriidea</taxon>
        <taxon>Diphyllobothriidae</taxon>
        <taxon>Dibothriocephalus</taxon>
    </lineage>
</organism>
<evidence type="ECO:0000313" key="3">
    <source>
        <dbReference type="Proteomes" id="UP000281553"/>
    </source>
</evidence>
<reference evidence="2 3" key="1">
    <citation type="submission" date="2018-11" db="EMBL/GenBank/DDBJ databases">
        <authorList>
            <consortium name="Pathogen Informatics"/>
        </authorList>
    </citation>
    <scope>NUCLEOTIDE SEQUENCE [LARGE SCALE GENOMIC DNA]</scope>
</reference>
<protein>
    <recommendedName>
        <fullName evidence="1">Protein OS9-like domain-containing protein</fullName>
    </recommendedName>
</protein>
<accession>A0A3P6PK21</accession>
<dbReference type="OrthoDB" id="28322at2759"/>
<dbReference type="InterPro" id="IPR009011">
    <property type="entry name" value="Man6P_isomerase_rcpt-bd_dom_sf"/>
</dbReference>
<gene>
    <name evidence="2" type="ORF">DILT_LOCUS476</name>
</gene>
<dbReference type="GO" id="GO:0006491">
    <property type="term" value="P:N-glycan processing"/>
    <property type="evidence" value="ECO:0007669"/>
    <property type="project" value="TreeGrafter"/>
</dbReference>